<dbReference type="EMBL" id="JAKOGI010000498">
    <property type="protein sequence ID" value="KAJ8434126.1"/>
    <property type="molecule type" value="Genomic_DNA"/>
</dbReference>
<keyword evidence="2" id="KW-1133">Transmembrane helix</keyword>
<sequence length="405" mass="43982">MSTLTDAITRQVSEQVKKAVEAASLARPLPHFEHMPTGSASPPVDTILQHPPVVARGYKKTLIAVETSNLGRKTTVVPLGLMPTITIAQVMDAQRGHPMLQCLMRHTLDEPLGSKSKSKPHAPREESPSGNALLSAVRTHPYRSKGSPHAEETASYDLGAHTIVECRELRKALHELANKGQTDRFLKRDPWFLRKDREPDPRRPFQRCGPLIFIPVTRRRDELHLFGVPAFSLGPLALLYVANVGRKTLRRKSMLSIRPLRWHNSSTLAAFLTPAAASALALASVASALEGASLSLPCRSFISTSQASFSSLSFFQQRFPRGGQVPGLGQVLNQLEFGGRIGCQKVLAVCSGTSWRFPSGLRNRSSSLRGIGDFLVTESLASSRSVSGLQGGASPYSPSPYQGLG</sequence>
<evidence type="ECO:0000256" key="2">
    <source>
        <dbReference type="SAM" id="Phobius"/>
    </source>
</evidence>
<organism evidence="3 4">
    <name type="scientific">Carnegiea gigantea</name>
    <dbReference type="NCBI Taxonomy" id="171969"/>
    <lineage>
        <taxon>Eukaryota</taxon>
        <taxon>Viridiplantae</taxon>
        <taxon>Streptophyta</taxon>
        <taxon>Embryophyta</taxon>
        <taxon>Tracheophyta</taxon>
        <taxon>Spermatophyta</taxon>
        <taxon>Magnoliopsida</taxon>
        <taxon>eudicotyledons</taxon>
        <taxon>Gunneridae</taxon>
        <taxon>Pentapetalae</taxon>
        <taxon>Caryophyllales</taxon>
        <taxon>Cactineae</taxon>
        <taxon>Cactaceae</taxon>
        <taxon>Cactoideae</taxon>
        <taxon>Echinocereeae</taxon>
        <taxon>Carnegiea</taxon>
    </lineage>
</organism>
<dbReference type="AlphaFoldDB" id="A0A9Q1JZ64"/>
<evidence type="ECO:0000256" key="1">
    <source>
        <dbReference type="SAM" id="MobiDB-lite"/>
    </source>
</evidence>
<feature type="transmembrane region" description="Helical" evidence="2">
    <location>
        <begin position="266"/>
        <end position="289"/>
    </location>
</feature>
<gene>
    <name evidence="3" type="ORF">Cgig2_024244</name>
</gene>
<protein>
    <submittedName>
        <fullName evidence="3">Uncharacterized protein</fullName>
    </submittedName>
</protein>
<dbReference type="OrthoDB" id="1740536at2759"/>
<feature type="region of interest" description="Disordered" evidence="1">
    <location>
        <begin position="110"/>
        <end position="133"/>
    </location>
</feature>
<dbReference type="Proteomes" id="UP001153076">
    <property type="component" value="Unassembled WGS sequence"/>
</dbReference>
<proteinExistence type="predicted"/>
<name>A0A9Q1JZ64_9CARY</name>
<feature type="transmembrane region" description="Helical" evidence="2">
    <location>
        <begin position="223"/>
        <end position="245"/>
    </location>
</feature>
<comment type="caution">
    <text evidence="3">The sequence shown here is derived from an EMBL/GenBank/DDBJ whole genome shotgun (WGS) entry which is preliminary data.</text>
</comment>
<accession>A0A9Q1JZ64</accession>
<evidence type="ECO:0000313" key="4">
    <source>
        <dbReference type="Proteomes" id="UP001153076"/>
    </source>
</evidence>
<reference evidence="3" key="1">
    <citation type="submission" date="2022-04" db="EMBL/GenBank/DDBJ databases">
        <title>Carnegiea gigantea Genome sequencing and assembly v2.</title>
        <authorList>
            <person name="Copetti D."/>
            <person name="Sanderson M.J."/>
            <person name="Burquez A."/>
            <person name="Wojciechowski M.F."/>
        </authorList>
    </citation>
    <scope>NUCLEOTIDE SEQUENCE</scope>
    <source>
        <strain evidence="3">SGP5-SGP5p</strain>
        <tissue evidence="3">Aerial part</tissue>
    </source>
</reference>
<keyword evidence="4" id="KW-1185">Reference proteome</keyword>
<feature type="region of interest" description="Disordered" evidence="1">
    <location>
        <begin position="385"/>
        <end position="405"/>
    </location>
</feature>
<keyword evidence="2" id="KW-0472">Membrane</keyword>
<evidence type="ECO:0000313" key="3">
    <source>
        <dbReference type="EMBL" id="KAJ8434126.1"/>
    </source>
</evidence>
<keyword evidence="2" id="KW-0812">Transmembrane</keyword>